<keyword evidence="3" id="KW-1185">Reference proteome</keyword>
<dbReference type="SUPFAM" id="SSF51735">
    <property type="entry name" value="NAD(P)-binding Rossmann-fold domains"/>
    <property type="match status" value="1"/>
</dbReference>
<dbReference type="STRING" id="1448320.A0A319DIY9"/>
<dbReference type="InterPro" id="IPR002347">
    <property type="entry name" value="SDR_fam"/>
</dbReference>
<dbReference type="Gene3D" id="3.40.50.720">
    <property type="entry name" value="NAD(P)-binding Rossmann-like Domain"/>
    <property type="match status" value="1"/>
</dbReference>
<dbReference type="EMBL" id="KZ825826">
    <property type="protein sequence ID" value="PYH97319.1"/>
    <property type="molecule type" value="Genomic_DNA"/>
</dbReference>
<organism evidence="2 3">
    <name type="scientific">Aspergillus ellipticus CBS 707.79</name>
    <dbReference type="NCBI Taxonomy" id="1448320"/>
    <lineage>
        <taxon>Eukaryota</taxon>
        <taxon>Fungi</taxon>
        <taxon>Dikarya</taxon>
        <taxon>Ascomycota</taxon>
        <taxon>Pezizomycotina</taxon>
        <taxon>Eurotiomycetes</taxon>
        <taxon>Eurotiomycetidae</taxon>
        <taxon>Eurotiales</taxon>
        <taxon>Aspergillaceae</taxon>
        <taxon>Aspergillus</taxon>
        <taxon>Aspergillus subgen. Circumdati</taxon>
    </lineage>
</organism>
<evidence type="ECO:0000256" key="1">
    <source>
        <dbReference type="ARBA" id="ARBA00023002"/>
    </source>
</evidence>
<dbReference type="Proteomes" id="UP000247810">
    <property type="component" value="Unassembled WGS sequence"/>
</dbReference>
<evidence type="ECO:0000313" key="3">
    <source>
        <dbReference type="Proteomes" id="UP000247810"/>
    </source>
</evidence>
<dbReference type="Pfam" id="PF00106">
    <property type="entry name" value="adh_short"/>
    <property type="match status" value="1"/>
</dbReference>
<keyword evidence="1" id="KW-0560">Oxidoreductase</keyword>
<dbReference type="PRINTS" id="PR00081">
    <property type="entry name" value="GDHRDH"/>
</dbReference>
<evidence type="ECO:0000313" key="2">
    <source>
        <dbReference type="EMBL" id="PYH97319.1"/>
    </source>
</evidence>
<reference evidence="2 3" key="1">
    <citation type="submission" date="2018-02" db="EMBL/GenBank/DDBJ databases">
        <title>The genomes of Aspergillus section Nigri reveals drivers in fungal speciation.</title>
        <authorList>
            <consortium name="DOE Joint Genome Institute"/>
            <person name="Vesth T.C."/>
            <person name="Nybo J."/>
            <person name="Theobald S."/>
            <person name="Brandl J."/>
            <person name="Frisvad J.C."/>
            <person name="Nielsen K.F."/>
            <person name="Lyhne E.K."/>
            <person name="Kogle M.E."/>
            <person name="Kuo A."/>
            <person name="Riley R."/>
            <person name="Clum A."/>
            <person name="Nolan M."/>
            <person name="Lipzen A."/>
            <person name="Salamov A."/>
            <person name="Henrissat B."/>
            <person name="Wiebenga A."/>
            <person name="De vries R.P."/>
            <person name="Grigoriev I.V."/>
            <person name="Mortensen U.H."/>
            <person name="Andersen M.R."/>
            <person name="Baker S.E."/>
        </authorList>
    </citation>
    <scope>NUCLEOTIDE SEQUENCE [LARGE SCALE GENOMIC DNA]</scope>
    <source>
        <strain evidence="2 3">CBS 707.79</strain>
    </source>
</reference>
<name>A0A319DIY9_9EURO</name>
<dbReference type="InterPro" id="IPR052228">
    <property type="entry name" value="Sec_Metab_Biosynth_Oxidored"/>
</dbReference>
<accession>A0A319DIY9</accession>
<dbReference type="OrthoDB" id="2898509at2759"/>
<proteinExistence type="predicted"/>
<sequence length="330" mass="36367">MVSIPEAKASNARITEDTAPHTAVFTGATDGIGKATLTRLISTKTSVRVYVIGRNGEKHRVFLDRLRESNKQAHIIWLEGQLSLLAEVKRLCDEIRAWETYIDTLFMSAGFITSGERVETSEGNGISQSLTYYGRMLMITQLLPLLNTSANSPRIVSILAAGNETSSIYLDDLDLKQPGHFGLVSLSRSTATYTTLSMSRLAKENPRVAFIHHYPGGVDTGAFKKAWGDRWFWPLFSPVLSTFATSPEDAAEKILYLATSAKYGGKGVPLPAGQTPGLTMAKTKQLGSLFLINDKLKDMHQEKVMMQLKAMDAGDIVWRKMVETIGPYSE</sequence>
<dbReference type="AlphaFoldDB" id="A0A319DIY9"/>
<dbReference type="GO" id="GO:0016491">
    <property type="term" value="F:oxidoreductase activity"/>
    <property type="evidence" value="ECO:0007669"/>
    <property type="project" value="UniProtKB-KW"/>
</dbReference>
<gene>
    <name evidence="2" type="ORF">BO71DRAFT_448059</name>
</gene>
<dbReference type="InterPro" id="IPR036291">
    <property type="entry name" value="NAD(P)-bd_dom_sf"/>
</dbReference>
<dbReference type="VEuPathDB" id="FungiDB:BO71DRAFT_448059"/>
<dbReference type="PANTHER" id="PTHR47534:SF3">
    <property type="entry name" value="ALCOHOL DEHYDROGENASE-LIKE C-TERMINAL DOMAIN-CONTAINING PROTEIN"/>
    <property type="match status" value="1"/>
</dbReference>
<protein>
    <submittedName>
        <fullName evidence="2">NAD(P)-binding protein</fullName>
    </submittedName>
</protein>
<dbReference type="PANTHER" id="PTHR47534">
    <property type="entry name" value="YALI0E05731P"/>
    <property type="match status" value="1"/>
</dbReference>